<dbReference type="Proteomes" id="UP000034681">
    <property type="component" value="Unassembled WGS sequence"/>
</dbReference>
<name>A0A0M2PYP0_PROHO</name>
<comment type="caution">
    <text evidence="2">The sequence shown here is derived from an EMBL/GenBank/DDBJ whole genome shotgun (WGS) entry which is preliminary data.</text>
</comment>
<dbReference type="AlphaFoldDB" id="A0A0M2PYP0"/>
<dbReference type="OrthoDB" id="506234at2"/>
<evidence type="ECO:0000313" key="3">
    <source>
        <dbReference type="Proteomes" id="UP000034681"/>
    </source>
</evidence>
<sequence length="319" mass="35424">MTPDTAHYQAVGLVRGIYSDKALHIRQGSYPAVGIRKAKWHLETIENKPFRFLVYPRFDLKAEALKFQILAWSEFQDEEDEWKLAGLWQFIPQLRRPVLAVHRNEKHWDGDRLKSCYLPFVWKGDDSPRPWRFNPKASKEEQGHPLFLSCTATLDKRFPRFFMKDLLISSEESPKRIRAPKAPQPPKEQKVIRKLDSLPKKVINTPGETIPGVSKDAPEATDTLNTVKPVTAPTPRAAEATGATIAPTTPTSPPDTTPSTTASTPSPAIPTPAENLTPAPLPETSEQPADPTPPPEQQSVDPGSANPVSVDDPGVISER</sequence>
<gene>
    <name evidence="2" type="ORF">PROH_08040</name>
</gene>
<evidence type="ECO:0000256" key="1">
    <source>
        <dbReference type="SAM" id="MobiDB-lite"/>
    </source>
</evidence>
<dbReference type="EMBL" id="AJTX02000004">
    <property type="protein sequence ID" value="KKI99798.1"/>
    <property type="molecule type" value="Genomic_DNA"/>
</dbReference>
<organism evidence="2 3">
    <name type="scientific">Prochlorothrix hollandica PCC 9006 = CALU 1027</name>
    <dbReference type="NCBI Taxonomy" id="317619"/>
    <lineage>
        <taxon>Bacteria</taxon>
        <taxon>Bacillati</taxon>
        <taxon>Cyanobacteriota</taxon>
        <taxon>Cyanophyceae</taxon>
        <taxon>Prochlorotrichales</taxon>
        <taxon>Prochlorotrichaceae</taxon>
        <taxon>Prochlorothrix</taxon>
    </lineage>
</organism>
<keyword evidence="3" id="KW-1185">Reference proteome</keyword>
<feature type="compositionally biased region" description="Basic and acidic residues" evidence="1">
    <location>
        <begin position="187"/>
        <end position="199"/>
    </location>
</feature>
<proteinExistence type="predicted"/>
<evidence type="ECO:0000313" key="2">
    <source>
        <dbReference type="EMBL" id="KKI99798.1"/>
    </source>
</evidence>
<reference evidence="2" key="1">
    <citation type="submission" date="2012-04" db="EMBL/GenBank/DDBJ databases">
        <authorList>
            <person name="Borisov I.G."/>
            <person name="Ivanikova N.V."/>
            <person name="Pinevich A.V."/>
        </authorList>
    </citation>
    <scope>NUCLEOTIDE SEQUENCE</scope>
    <source>
        <strain evidence="2">CALU 1027</strain>
    </source>
</reference>
<dbReference type="RefSeq" id="WP_016924008.1">
    <property type="nucleotide sequence ID" value="NZ_KB235933.1"/>
</dbReference>
<feature type="region of interest" description="Disordered" evidence="1">
    <location>
        <begin position="173"/>
        <end position="319"/>
    </location>
</feature>
<feature type="compositionally biased region" description="Low complexity" evidence="1">
    <location>
        <begin position="257"/>
        <end position="266"/>
    </location>
</feature>
<accession>A0A0M2PYP0</accession>
<protein>
    <submittedName>
        <fullName evidence="2">Uncharacterized protein</fullName>
    </submittedName>
</protein>
<feature type="compositionally biased region" description="Low complexity" evidence="1">
    <location>
        <begin position="237"/>
        <end position="249"/>
    </location>
</feature>
<dbReference type="STRING" id="317619.GCA_000332315_00352"/>